<dbReference type="Proteomes" id="UP000077315">
    <property type="component" value="Unassembled WGS sequence"/>
</dbReference>
<gene>
    <name evidence="1" type="ORF">PHYBLDRAFT_146779</name>
</gene>
<dbReference type="EMBL" id="KV440983">
    <property type="protein sequence ID" value="OAD72591.1"/>
    <property type="molecule type" value="Genomic_DNA"/>
</dbReference>
<keyword evidence="2" id="KW-1185">Reference proteome</keyword>
<dbReference type="AlphaFoldDB" id="A0A163ACS5"/>
<protein>
    <submittedName>
        <fullName evidence="1">Uncharacterized protein</fullName>
    </submittedName>
</protein>
<dbReference type="InParanoid" id="A0A163ACS5"/>
<sequence>MNLHTRVFRVISPVPASDVHDMEMGSTSICNGRTFCTLDNLASPISLSTVEPTSLHTAETTMREVPSGILVMYEKK</sequence>
<reference evidence="2" key="1">
    <citation type="submission" date="2015-06" db="EMBL/GenBank/DDBJ databases">
        <title>Expansion of signal transduction pathways in fungi by whole-genome duplication.</title>
        <authorList>
            <consortium name="DOE Joint Genome Institute"/>
            <person name="Corrochano L.M."/>
            <person name="Kuo A."/>
            <person name="Marcet-Houben M."/>
            <person name="Polaino S."/>
            <person name="Salamov A."/>
            <person name="Villalobos J.M."/>
            <person name="Alvarez M.I."/>
            <person name="Avalos J."/>
            <person name="Benito E.P."/>
            <person name="Benoit I."/>
            <person name="Burger G."/>
            <person name="Camino L.P."/>
            <person name="Canovas D."/>
            <person name="Cerda-Olmedo E."/>
            <person name="Cheng J.-F."/>
            <person name="Dominguez A."/>
            <person name="Elias M."/>
            <person name="Eslava A.P."/>
            <person name="Glaser F."/>
            <person name="Grimwood J."/>
            <person name="Gutierrez G."/>
            <person name="Heitman J."/>
            <person name="Henrissat B."/>
            <person name="Iturriaga E.A."/>
            <person name="Lang B.F."/>
            <person name="Lavin J.L."/>
            <person name="Lee S."/>
            <person name="Li W."/>
            <person name="Lindquist E."/>
            <person name="Lopez-Garcia S."/>
            <person name="Luque E.M."/>
            <person name="Marcos A.T."/>
            <person name="Martin J."/>
            <person name="McCluskey K."/>
            <person name="Medina H.R."/>
            <person name="Miralles-Duran A."/>
            <person name="Miyazaki A."/>
            <person name="Munoz-Torres E."/>
            <person name="Oguiza J.A."/>
            <person name="Ohm R."/>
            <person name="Olmedo M."/>
            <person name="Orejas M."/>
            <person name="Ortiz-Castellanos L."/>
            <person name="Pisabarro A.G."/>
            <person name="Rodriguez-Romero J."/>
            <person name="Ruiz-Herrera J."/>
            <person name="Ruiz-Vazquez R."/>
            <person name="Sanz C."/>
            <person name="Schackwitz W."/>
            <person name="Schmutz J."/>
            <person name="Shahriari M."/>
            <person name="Shelest E."/>
            <person name="Silva-Franco F."/>
            <person name="Soanes D."/>
            <person name="Syed K."/>
            <person name="Tagua V.G."/>
            <person name="Talbot N.J."/>
            <person name="Thon M."/>
            <person name="De vries R.P."/>
            <person name="Wiebenga A."/>
            <person name="Yadav J.S."/>
            <person name="Braun E.L."/>
            <person name="Baker S."/>
            <person name="Garre V."/>
            <person name="Horwitz B."/>
            <person name="Torres-Martinez S."/>
            <person name="Idnurm A."/>
            <person name="Herrera-Estrella A."/>
            <person name="Gabaldon T."/>
            <person name="Grigoriev I.V."/>
        </authorList>
    </citation>
    <scope>NUCLEOTIDE SEQUENCE [LARGE SCALE GENOMIC DNA]</scope>
    <source>
        <strain evidence="2">NRRL 1555(-)</strain>
    </source>
</reference>
<dbReference type="GeneID" id="28992630"/>
<dbReference type="RefSeq" id="XP_018290631.1">
    <property type="nucleotide sequence ID" value="XM_018431724.1"/>
</dbReference>
<dbReference type="VEuPathDB" id="FungiDB:PHYBLDRAFT_146779"/>
<accession>A0A163ACS5</accession>
<proteinExistence type="predicted"/>
<organism evidence="1 2">
    <name type="scientific">Phycomyces blakesleeanus (strain ATCC 8743b / DSM 1359 / FGSC 10004 / NBRC 33097 / NRRL 1555)</name>
    <dbReference type="NCBI Taxonomy" id="763407"/>
    <lineage>
        <taxon>Eukaryota</taxon>
        <taxon>Fungi</taxon>
        <taxon>Fungi incertae sedis</taxon>
        <taxon>Mucoromycota</taxon>
        <taxon>Mucoromycotina</taxon>
        <taxon>Mucoromycetes</taxon>
        <taxon>Mucorales</taxon>
        <taxon>Phycomycetaceae</taxon>
        <taxon>Phycomyces</taxon>
    </lineage>
</organism>
<name>A0A163ACS5_PHYB8</name>
<evidence type="ECO:0000313" key="1">
    <source>
        <dbReference type="EMBL" id="OAD72591.1"/>
    </source>
</evidence>
<evidence type="ECO:0000313" key="2">
    <source>
        <dbReference type="Proteomes" id="UP000077315"/>
    </source>
</evidence>